<dbReference type="Proteomes" id="UP000176988">
    <property type="component" value="Unassembled WGS sequence"/>
</dbReference>
<gene>
    <name evidence="4" type="ORF">A2480_02845</name>
</gene>
<reference evidence="4 5" key="1">
    <citation type="journal article" date="2016" name="Nat. Commun.">
        <title>Thousands of microbial genomes shed light on interconnected biogeochemical processes in an aquifer system.</title>
        <authorList>
            <person name="Anantharaman K."/>
            <person name="Brown C.T."/>
            <person name="Hug L.A."/>
            <person name="Sharon I."/>
            <person name="Castelle C.J."/>
            <person name="Probst A.J."/>
            <person name="Thomas B.C."/>
            <person name="Singh A."/>
            <person name="Wilkins M.J."/>
            <person name="Karaoz U."/>
            <person name="Brodie E.L."/>
            <person name="Williams K.H."/>
            <person name="Hubbard S.S."/>
            <person name="Banfield J.F."/>
        </authorList>
    </citation>
    <scope>NUCLEOTIDE SEQUENCE [LARGE SCALE GENOMIC DNA]</scope>
</reference>
<comment type="similarity">
    <text evidence="1 2">Belongs to the small heat shock protein (HSP20) family.</text>
</comment>
<proteinExistence type="inferred from homology"/>
<dbReference type="STRING" id="1802424.A2480_02845"/>
<name>A0A1F7WE24_9BACT</name>
<dbReference type="EMBL" id="MGFG01000019">
    <property type="protein sequence ID" value="OGM01066.1"/>
    <property type="molecule type" value="Genomic_DNA"/>
</dbReference>
<feature type="domain" description="SHSP" evidence="3">
    <location>
        <begin position="38"/>
        <end position="147"/>
    </location>
</feature>
<protein>
    <recommendedName>
        <fullName evidence="3">SHSP domain-containing protein</fullName>
    </recommendedName>
</protein>
<dbReference type="Gene3D" id="2.60.40.790">
    <property type="match status" value="1"/>
</dbReference>
<dbReference type="AlphaFoldDB" id="A0A1F7WE24"/>
<dbReference type="InterPro" id="IPR002068">
    <property type="entry name" value="A-crystallin/Hsp20_dom"/>
</dbReference>
<evidence type="ECO:0000313" key="4">
    <source>
        <dbReference type="EMBL" id="OGM01066.1"/>
    </source>
</evidence>
<evidence type="ECO:0000259" key="3">
    <source>
        <dbReference type="PROSITE" id="PS01031"/>
    </source>
</evidence>
<dbReference type="InterPro" id="IPR008978">
    <property type="entry name" value="HSP20-like_chaperone"/>
</dbReference>
<sequence>MPMSIMVSLKKEKKTDAGEMLLFPEAIEPEKSPDWMFADNEEGQLAVDVFETDREIVLKSAIAGVSSDDLDVFLHNDMLTVRGIRRHVSEDCARYMVRECHWGPFSRSVILPKEIEEDRISAVLKDGVLTVRMPKTDRSRRIEISEI</sequence>
<evidence type="ECO:0000256" key="2">
    <source>
        <dbReference type="RuleBase" id="RU003616"/>
    </source>
</evidence>
<evidence type="ECO:0000313" key="5">
    <source>
        <dbReference type="Proteomes" id="UP000176988"/>
    </source>
</evidence>
<dbReference type="SUPFAM" id="SSF49764">
    <property type="entry name" value="HSP20-like chaperones"/>
    <property type="match status" value="1"/>
</dbReference>
<dbReference type="CDD" id="cd06464">
    <property type="entry name" value="ACD_sHsps-like"/>
    <property type="match status" value="1"/>
</dbReference>
<accession>A0A1F7WE24</accession>
<dbReference type="PROSITE" id="PS01031">
    <property type="entry name" value="SHSP"/>
    <property type="match status" value="1"/>
</dbReference>
<comment type="caution">
    <text evidence="4">The sequence shown here is derived from an EMBL/GenBank/DDBJ whole genome shotgun (WGS) entry which is preliminary data.</text>
</comment>
<dbReference type="PANTHER" id="PTHR11527">
    <property type="entry name" value="HEAT-SHOCK PROTEIN 20 FAMILY MEMBER"/>
    <property type="match status" value="1"/>
</dbReference>
<evidence type="ECO:0000256" key="1">
    <source>
        <dbReference type="PROSITE-ProRule" id="PRU00285"/>
    </source>
</evidence>
<organism evidence="4 5">
    <name type="scientific">Candidatus Uhrbacteria bacterium RIFOXYC2_FULL_47_19</name>
    <dbReference type="NCBI Taxonomy" id="1802424"/>
    <lineage>
        <taxon>Bacteria</taxon>
        <taxon>Candidatus Uhriibacteriota</taxon>
    </lineage>
</organism>
<dbReference type="InterPro" id="IPR031107">
    <property type="entry name" value="Small_HSP"/>
</dbReference>
<dbReference type="Pfam" id="PF00011">
    <property type="entry name" value="HSP20"/>
    <property type="match status" value="1"/>
</dbReference>